<evidence type="ECO:0000313" key="3">
    <source>
        <dbReference type="Proteomes" id="UP001220961"/>
    </source>
</evidence>
<feature type="compositionally biased region" description="Low complexity" evidence="1">
    <location>
        <begin position="11"/>
        <end position="26"/>
    </location>
</feature>
<dbReference type="PANTHER" id="PTHR39597:SF1">
    <property type="entry name" value="UBA DOMAIN-CONTAINING PROTEIN RUP1"/>
    <property type="match status" value="1"/>
</dbReference>
<protein>
    <submittedName>
        <fullName evidence="2">Uncharacterized protein</fullName>
    </submittedName>
</protein>
<keyword evidence="3" id="KW-1185">Reference proteome</keyword>
<feature type="region of interest" description="Disordered" evidence="1">
    <location>
        <begin position="1"/>
        <end position="45"/>
    </location>
</feature>
<dbReference type="AlphaFoldDB" id="A0AAF0EAQ8"/>
<dbReference type="EMBL" id="CP119910">
    <property type="protein sequence ID" value="WFD19666.1"/>
    <property type="molecule type" value="Genomic_DNA"/>
</dbReference>
<proteinExistence type="predicted"/>
<organism evidence="2 3">
    <name type="scientific">Malassezia caprae</name>
    <dbReference type="NCBI Taxonomy" id="1381934"/>
    <lineage>
        <taxon>Eukaryota</taxon>
        <taxon>Fungi</taxon>
        <taxon>Dikarya</taxon>
        <taxon>Basidiomycota</taxon>
        <taxon>Ustilaginomycotina</taxon>
        <taxon>Malasseziomycetes</taxon>
        <taxon>Malasseziales</taxon>
        <taxon>Malasseziaceae</taxon>
        <taxon>Malassezia</taxon>
    </lineage>
</organism>
<reference evidence="2" key="1">
    <citation type="submission" date="2023-03" db="EMBL/GenBank/DDBJ databases">
        <title>Mating type loci evolution in Malassezia.</title>
        <authorList>
            <person name="Coelho M.A."/>
        </authorList>
    </citation>
    <scope>NUCLEOTIDE SEQUENCE</scope>
    <source>
        <strain evidence="2">CBS 10434</strain>
    </source>
</reference>
<sequence length="570" mass="63327">MELAMNRLLDQGGSAPSQPGSAAPPATAGKWHDPPQTDPPSWQGTVDMLTVDTQDQDLQRAFAASMEEQARPQSVGEEDDDMMRALAQSVNEQTPHTGPTVRTDLLRLRTSAPVALVPSVPVYRVASLFLQALLAAPPACEAFLSYSLPDNRTADMEQYWAGASPQRQRKCEDRTWADVPVRVRPHLDLVQRLQTLVAFLHDTQRAAVVTGDIEAIVPSEIVLQASRSEALHVQLESYAEAVVQAWKEARTWESERITQATRSATDAARAQFIESKATVFQSFAAAAHNAPVPDLAPPQGQPTTSITLTHTALERSVPACLWRKLAASETMDSLLITRPADVLLLNIQRQGAQSGFRIDPVLYLDLFLWNKRHGHRIDSSDECHKLHSLSSELGALEAQRKKLTEPSGAPIEPLLEQVSEYYASQNEAKQKWIQRIQQYVQRQLDDLQKQREARQVSIQDLRQKIAAQVEQDVQDPNLQTVPYDLCAAILTSEKGECVYVHSEEAWWCIEDGTATSCAFDTWAADDNGLVHLVYTRRGTNLSGYRPEMAALQQAISQDNERARSEMACVD</sequence>
<name>A0AAF0EAQ8_9BASI</name>
<evidence type="ECO:0000256" key="1">
    <source>
        <dbReference type="SAM" id="MobiDB-lite"/>
    </source>
</evidence>
<evidence type="ECO:0000313" key="2">
    <source>
        <dbReference type="EMBL" id="WFD19666.1"/>
    </source>
</evidence>
<gene>
    <name evidence="2" type="ORF">MCAP1_001902</name>
</gene>
<dbReference type="Proteomes" id="UP001220961">
    <property type="component" value="Chromosome 3"/>
</dbReference>
<dbReference type="PANTHER" id="PTHR39597">
    <property type="entry name" value="UBA DOMAIN-CONTAINING PROTEIN RUP1"/>
    <property type="match status" value="1"/>
</dbReference>
<dbReference type="InterPro" id="IPR055335">
    <property type="entry name" value="Ucp6/RUP1"/>
</dbReference>
<accession>A0AAF0EAQ8</accession>